<dbReference type="AlphaFoldDB" id="A0A9Q9HCR1"/>
<dbReference type="EMBL" id="CP081070">
    <property type="protein sequence ID" value="UWQ52739.1"/>
    <property type="molecule type" value="Genomic_DNA"/>
</dbReference>
<name>A0A9Q9HCR1_LEICA</name>
<dbReference type="Pfam" id="PF06114">
    <property type="entry name" value="Peptidase_M78"/>
    <property type="match status" value="1"/>
</dbReference>
<protein>
    <submittedName>
        <fullName evidence="2">ImmA/IrrE family metallo-endopeptidase</fullName>
    </submittedName>
</protein>
<dbReference type="Gene3D" id="1.10.10.2910">
    <property type="match status" value="1"/>
</dbReference>
<dbReference type="PANTHER" id="PTHR43236:SF2">
    <property type="entry name" value="BLL0069 PROTEIN"/>
    <property type="match status" value="1"/>
</dbReference>
<dbReference type="InterPro" id="IPR010359">
    <property type="entry name" value="IrrE_HExxH"/>
</dbReference>
<proteinExistence type="predicted"/>
<dbReference type="SUPFAM" id="SSF55486">
    <property type="entry name" value="Metalloproteases ('zincins'), catalytic domain"/>
    <property type="match status" value="1"/>
</dbReference>
<dbReference type="KEGG" id="lcae:K3721_11995"/>
<organism evidence="2 3">
    <name type="scientific">Leisingera caerulea</name>
    <name type="common">Phaeobacter caeruleus</name>
    <dbReference type="NCBI Taxonomy" id="506591"/>
    <lineage>
        <taxon>Bacteria</taxon>
        <taxon>Pseudomonadati</taxon>
        <taxon>Pseudomonadota</taxon>
        <taxon>Alphaproteobacteria</taxon>
        <taxon>Rhodobacterales</taxon>
        <taxon>Roseobacteraceae</taxon>
        <taxon>Leisingera</taxon>
    </lineage>
</organism>
<evidence type="ECO:0000313" key="2">
    <source>
        <dbReference type="EMBL" id="UWQ52739.1"/>
    </source>
</evidence>
<reference evidence="2" key="1">
    <citation type="submission" date="2021-08" db="EMBL/GenBank/DDBJ databases">
        <authorList>
            <person name="Nwanade C."/>
            <person name="Wang M."/>
            <person name="Masoudi A."/>
            <person name="Yu Z."/>
            <person name="Liu J."/>
        </authorList>
    </citation>
    <scope>NUCLEOTIDE SEQUENCE</scope>
    <source>
        <strain evidence="2">S122</strain>
    </source>
</reference>
<gene>
    <name evidence="2" type="ORF">K3721_11995</name>
</gene>
<accession>A0A9Q9HCR1</accession>
<sequence>MNAHVIDKPRWKLAEDKANALTRHYSSPPIPVLEIAEQNGVNVVFADFGENSEAVSGFCDFRNARIYVNSADLPERQSFTMAHELGHWLLHRTIYEQSPESYPVLPRFSNPNRHDPLEKEANKFAACLLVPERLLAPVKNAPVSALAGVFGVSRTMMEYRLKNVT</sequence>
<dbReference type="Proteomes" id="UP001058713">
    <property type="component" value="Chromosome"/>
</dbReference>
<evidence type="ECO:0000259" key="1">
    <source>
        <dbReference type="Pfam" id="PF06114"/>
    </source>
</evidence>
<evidence type="ECO:0000313" key="3">
    <source>
        <dbReference type="Proteomes" id="UP001058713"/>
    </source>
</evidence>
<feature type="domain" description="IrrE N-terminal-like" evidence="1">
    <location>
        <begin position="36"/>
        <end position="162"/>
    </location>
</feature>
<dbReference type="InterPro" id="IPR052345">
    <property type="entry name" value="Rad_response_metalloprotease"/>
</dbReference>
<dbReference type="PANTHER" id="PTHR43236">
    <property type="entry name" value="ANTITOXIN HIGA1"/>
    <property type="match status" value="1"/>
</dbReference>
<dbReference type="RefSeq" id="WP_259970512.1">
    <property type="nucleotide sequence ID" value="NZ_CP081070.1"/>
</dbReference>